<keyword evidence="7" id="KW-1185">Reference proteome</keyword>
<dbReference type="Gene3D" id="3.40.50.12780">
    <property type="entry name" value="N-terminal domain of ligase-like"/>
    <property type="match status" value="1"/>
</dbReference>
<feature type="domain" description="AMP-binding enzyme C-terminal" evidence="5">
    <location>
        <begin position="448"/>
        <end position="526"/>
    </location>
</feature>
<evidence type="ECO:0000259" key="5">
    <source>
        <dbReference type="Pfam" id="PF13193"/>
    </source>
</evidence>
<comment type="caution">
    <text evidence="6">The sequence shown here is derived from an EMBL/GenBank/DDBJ whole genome shotgun (WGS) entry which is preliminary data.</text>
</comment>
<dbReference type="EMBL" id="BAABAS010000019">
    <property type="protein sequence ID" value="GAA4237982.1"/>
    <property type="molecule type" value="Genomic_DNA"/>
</dbReference>
<dbReference type="RefSeq" id="WP_344901188.1">
    <property type="nucleotide sequence ID" value="NZ_BAABAS010000019.1"/>
</dbReference>
<comment type="similarity">
    <text evidence="1">Belongs to the ATP-dependent AMP-binding enzyme family.</text>
</comment>
<keyword evidence="2" id="KW-0436">Ligase</keyword>
<sequence>MHLGQIAAQTPDKPAVVMAGSGRVITFRELNEESNRLAQLLRAEGLRRGDHIAFMLENHPLFLAVAWAAQRSGLYYTAVSTRLQSDELSYIVENCGAKAFITSAAMEAGEQSVPGGVGGRPPTRERPIPGGVGGPPTRERPVSKVRMPDVPLRLMLGGTAPGYESYEERVAAYPATPIEDESEGHDMLYSSGTTGRPKGVKLPLTSGPMGSQNILHGLLSLLFQPDADSVYLSTAPLYHAAPLRYCVTLHRFGATVVVMERFDPEQALAAIEKYRVTHSQWVPTMFIRMLKLPEETRARYDVSSLRAAVHAAAPCPVPVKERMIEWWGPVLHEYYAATEANCFVYTNAEDWLAHPGTVGRPLLGEVHVCDEDGRELPPGTPGTLYFGNAPMFEYHGDTAKTAESRDPWGNGWTTVGDIGYVDEDGFIYLTDRRSYVIISGGVNVYPQEAENVLAVHPRVADVAVIGVPDPEMGEAVKAVVQPMSMDEAGPDLEAELIEFCRAKLARYKCPRTVDFRAELPRHATGKLYKRLLKDEYWPGEHPETPSDATRRPQRA</sequence>
<accession>A0ABP8CDI8</accession>
<dbReference type="InterPro" id="IPR042099">
    <property type="entry name" value="ANL_N_sf"/>
</dbReference>
<reference evidence="7" key="1">
    <citation type="journal article" date="2019" name="Int. J. Syst. Evol. Microbiol.">
        <title>The Global Catalogue of Microorganisms (GCM) 10K type strain sequencing project: providing services to taxonomists for standard genome sequencing and annotation.</title>
        <authorList>
            <consortium name="The Broad Institute Genomics Platform"/>
            <consortium name="The Broad Institute Genome Sequencing Center for Infectious Disease"/>
            <person name="Wu L."/>
            <person name="Ma J."/>
        </authorList>
    </citation>
    <scope>NUCLEOTIDE SEQUENCE [LARGE SCALE GENOMIC DNA]</scope>
    <source>
        <strain evidence="7">JCM 17440</strain>
    </source>
</reference>
<evidence type="ECO:0000256" key="1">
    <source>
        <dbReference type="ARBA" id="ARBA00006432"/>
    </source>
</evidence>
<feature type="domain" description="AMP-dependent synthetase/ligase" evidence="4">
    <location>
        <begin position="7"/>
        <end position="390"/>
    </location>
</feature>
<dbReference type="Gene3D" id="3.40.50.980">
    <property type="match status" value="1"/>
</dbReference>
<gene>
    <name evidence="6" type="ORF">GCM10022254_52040</name>
</gene>
<dbReference type="Gene3D" id="3.30.300.30">
    <property type="match status" value="1"/>
</dbReference>
<evidence type="ECO:0000259" key="4">
    <source>
        <dbReference type="Pfam" id="PF00501"/>
    </source>
</evidence>
<dbReference type="PANTHER" id="PTHR43201">
    <property type="entry name" value="ACYL-COA SYNTHETASE"/>
    <property type="match status" value="1"/>
</dbReference>
<feature type="region of interest" description="Disordered" evidence="3">
    <location>
        <begin position="110"/>
        <end position="143"/>
    </location>
</feature>
<dbReference type="Pfam" id="PF00501">
    <property type="entry name" value="AMP-binding"/>
    <property type="match status" value="1"/>
</dbReference>
<dbReference type="InterPro" id="IPR020845">
    <property type="entry name" value="AMP-binding_CS"/>
</dbReference>
<dbReference type="InterPro" id="IPR045851">
    <property type="entry name" value="AMP-bd_C_sf"/>
</dbReference>
<evidence type="ECO:0000313" key="7">
    <source>
        <dbReference type="Proteomes" id="UP001501710"/>
    </source>
</evidence>
<evidence type="ECO:0000256" key="3">
    <source>
        <dbReference type="SAM" id="MobiDB-lite"/>
    </source>
</evidence>
<dbReference type="Pfam" id="PF13193">
    <property type="entry name" value="AMP-binding_C"/>
    <property type="match status" value="1"/>
</dbReference>
<dbReference type="PANTHER" id="PTHR43201:SF5">
    <property type="entry name" value="MEDIUM-CHAIN ACYL-COA LIGASE ACSF2, MITOCHONDRIAL"/>
    <property type="match status" value="1"/>
</dbReference>
<dbReference type="SUPFAM" id="SSF56801">
    <property type="entry name" value="Acetyl-CoA synthetase-like"/>
    <property type="match status" value="1"/>
</dbReference>
<proteinExistence type="inferred from homology"/>
<organism evidence="6 7">
    <name type="scientific">Actinomadura meridiana</name>
    <dbReference type="NCBI Taxonomy" id="559626"/>
    <lineage>
        <taxon>Bacteria</taxon>
        <taxon>Bacillati</taxon>
        <taxon>Actinomycetota</taxon>
        <taxon>Actinomycetes</taxon>
        <taxon>Streptosporangiales</taxon>
        <taxon>Thermomonosporaceae</taxon>
        <taxon>Actinomadura</taxon>
    </lineage>
</organism>
<dbReference type="InterPro" id="IPR025110">
    <property type="entry name" value="AMP-bd_C"/>
</dbReference>
<dbReference type="PROSITE" id="PS00455">
    <property type="entry name" value="AMP_BINDING"/>
    <property type="match status" value="1"/>
</dbReference>
<evidence type="ECO:0000313" key="6">
    <source>
        <dbReference type="EMBL" id="GAA4237982.1"/>
    </source>
</evidence>
<name>A0ABP8CDI8_9ACTN</name>
<protein>
    <submittedName>
        <fullName evidence="6">Acyl-CoA synthetase</fullName>
    </submittedName>
</protein>
<dbReference type="Proteomes" id="UP001501710">
    <property type="component" value="Unassembled WGS sequence"/>
</dbReference>
<evidence type="ECO:0000256" key="2">
    <source>
        <dbReference type="ARBA" id="ARBA00022598"/>
    </source>
</evidence>
<dbReference type="InterPro" id="IPR000873">
    <property type="entry name" value="AMP-dep_synth/lig_dom"/>
</dbReference>